<evidence type="ECO:0000313" key="4">
    <source>
        <dbReference type="Proteomes" id="UP000284057"/>
    </source>
</evidence>
<feature type="signal peptide" evidence="1">
    <location>
        <begin position="1"/>
        <end position="23"/>
    </location>
</feature>
<gene>
    <name evidence="3" type="ORF">DY240_09945</name>
</gene>
<proteinExistence type="predicted"/>
<dbReference type="Pfam" id="PF13810">
    <property type="entry name" value="DUF4185"/>
    <property type="match status" value="1"/>
</dbReference>
<keyword evidence="4" id="KW-1185">Reference proteome</keyword>
<dbReference type="InterPro" id="IPR025442">
    <property type="entry name" value="DUF4185"/>
</dbReference>
<comment type="caution">
    <text evidence="3">The sequence shown here is derived from an EMBL/GenBank/DDBJ whole genome shotgun (WGS) entry which is preliminary data.</text>
</comment>
<organism evidence="3 4">
    <name type="scientific">Jiangella rhizosphaerae</name>
    <dbReference type="NCBI Taxonomy" id="2293569"/>
    <lineage>
        <taxon>Bacteria</taxon>
        <taxon>Bacillati</taxon>
        <taxon>Actinomycetota</taxon>
        <taxon>Actinomycetes</taxon>
        <taxon>Jiangellales</taxon>
        <taxon>Jiangellaceae</taxon>
        <taxon>Jiangella</taxon>
    </lineage>
</organism>
<dbReference type="EMBL" id="QUAL01000092">
    <property type="protein sequence ID" value="RIQ27090.1"/>
    <property type="molecule type" value="Genomic_DNA"/>
</dbReference>
<keyword evidence="1" id="KW-0732">Signal</keyword>
<evidence type="ECO:0000313" key="3">
    <source>
        <dbReference type="EMBL" id="RIQ27090.1"/>
    </source>
</evidence>
<protein>
    <submittedName>
        <fullName evidence="3">DUF4185 domain-containing protein</fullName>
    </submittedName>
</protein>
<sequence>MRPLLPTLTGAGLLLASALVASAGEPSPAPSDGVTVTRGEPVALLTGAGSINATDVRYQVHGTDLGIMWDNGAGEVLMAFGDTYGEGWGGNGAGPREADWRCNVLAKSSDRDLADGMTFDTMVQDRPGHAGQLLDCLQQNGVEETVIPTAGIAVGGRSFIHYMSVNHWGPPGQWFTNHSGIAWSDDDGETWTKDPDAVWPNTPEWDSKFQMTAFVRHRGHVYLFGTPNGRWGDAHLARVPAGKVLDKDAYRYWDGSDWSPSEAAAVPVADGPIGELSVQYNEYTGRWLMTYLDESRAQIVLRDAPGPTGPWGDEQVIVDGAEYPALYGGFLHPWSCGPDLYFALTQWGPYNVTLMRSTLTRE</sequence>
<accession>A0A418KSV4</accession>
<dbReference type="Proteomes" id="UP000284057">
    <property type="component" value="Unassembled WGS sequence"/>
</dbReference>
<evidence type="ECO:0000256" key="1">
    <source>
        <dbReference type="SAM" id="SignalP"/>
    </source>
</evidence>
<name>A0A418KSV4_9ACTN</name>
<evidence type="ECO:0000259" key="2">
    <source>
        <dbReference type="Pfam" id="PF13810"/>
    </source>
</evidence>
<dbReference type="AlphaFoldDB" id="A0A418KSV4"/>
<feature type="domain" description="DUF4185" evidence="2">
    <location>
        <begin position="50"/>
        <end position="356"/>
    </location>
</feature>
<feature type="chain" id="PRO_5019044286" evidence="1">
    <location>
        <begin position="24"/>
        <end position="362"/>
    </location>
</feature>
<dbReference type="RefSeq" id="WP_119659767.1">
    <property type="nucleotide sequence ID" value="NZ_QUAL01000092.1"/>
</dbReference>
<dbReference type="OrthoDB" id="284233at2"/>
<reference evidence="3 4" key="1">
    <citation type="submission" date="2018-09" db="EMBL/GenBank/DDBJ databases">
        <title>Isolation, diversity and antifungal activity of actinobacteria from wheat.</title>
        <authorList>
            <person name="Han C."/>
        </authorList>
    </citation>
    <scope>NUCLEOTIDE SEQUENCE [LARGE SCALE GENOMIC DNA]</scope>
    <source>
        <strain evidence="3 4">NEAU-YY265</strain>
    </source>
</reference>